<sequence length="291" mass="31528">MTRHMDIAPEVTGFFDEGTNTITYIVKDPASDHCAIIDSVMDIDYAAGRITSQAADQLIAEIKRRGLTLDWIIETHVHADHLSAAPYLQETLGGKIGVGARIMEVQDTFGKVFNEGTEFQRDGSQFDALFEDGDSYSVGTMTCQALSTPGHTPACMVHIMGDACFVGDTLFMPDGGSARADFPGGDAGELYDSIQRVLALPGEMRLFMCHDYGPNGRAIAWETTVAEQRAQNIHVGGGKTREEFIAFRTERDAQLAVPKLIIPALQVNMRAGHVPTDEAGNPVLKVPVNGL</sequence>
<dbReference type="InterPro" id="IPR044528">
    <property type="entry name" value="POD-like_MBL-fold"/>
</dbReference>
<dbReference type="Pfam" id="PF00753">
    <property type="entry name" value="Lactamase_B"/>
    <property type="match status" value="1"/>
</dbReference>
<dbReference type="CDD" id="cd07724">
    <property type="entry name" value="POD-like_MBL-fold"/>
    <property type="match status" value="1"/>
</dbReference>
<evidence type="ECO:0000313" key="4">
    <source>
        <dbReference type="Proteomes" id="UP000193623"/>
    </source>
</evidence>
<dbReference type="GO" id="GO:0070813">
    <property type="term" value="P:hydrogen sulfide metabolic process"/>
    <property type="evidence" value="ECO:0007669"/>
    <property type="project" value="TreeGrafter"/>
</dbReference>
<dbReference type="GO" id="GO:0050313">
    <property type="term" value="F:sulfur dioxygenase activity"/>
    <property type="evidence" value="ECO:0007669"/>
    <property type="project" value="InterPro"/>
</dbReference>
<reference evidence="3 4" key="1">
    <citation type="submission" date="2017-03" db="EMBL/GenBank/DDBJ databases">
        <authorList>
            <person name="Afonso C.L."/>
            <person name="Miller P.J."/>
            <person name="Scott M.A."/>
            <person name="Spackman E."/>
            <person name="Goraichik I."/>
            <person name="Dimitrov K.M."/>
            <person name="Suarez D.L."/>
            <person name="Swayne D.E."/>
        </authorList>
    </citation>
    <scope>NUCLEOTIDE SEQUENCE [LARGE SCALE GENOMIC DNA]</scope>
    <source>
        <strain evidence="3 4">CECT 8397</strain>
    </source>
</reference>
<gene>
    <name evidence="3" type="ORF">PSJ8397_03047</name>
</gene>
<keyword evidence="4" id="KW-1185">Reference proteome</keyword>
<protein>
    <submittedName>
        <fullName evidence="3">Putative metallo-hydrolase</fullName>
        <ecNumber evidence="3">3.-.-.-</ecNumber>
    </submittedName>
</protein>
<dbReference type="Proteomes" id="UP000193623">
    <property type="component" value="Unassembled WGS sequence"/>
</dbReference>
<evidence type="ECO:0000313" key="3">
    <source>
        <dbReference type="EMBL" id="SLN58135.1"/>
    </source>
</evidence>
<dbReference type="AlphaFoldDB" id="A0A1Y5TBD5"/>
<dbReference type="GO" id="GO:0046872">
    <property type="term" value="F:metal ion binding"/>
    <property type="evidence" value="ECO:0007669"/>
    <property type="project" value="UniProtKB-KW"/>
</dbReference>
<proteinExistence type="predicted"/>
<dbReference type="EC" id="3.-.-.-" evidence="3"/>
<dbReference type="Gene3D" id="3.60.15.10">
    <property type="entry name" value="Ribonuclease Z/Hydroxyacylglutathione hydrolase-like"/>
    <property type="match status" value="1"/>
</dbReference>
<dbReference type="GO" id="GO:0016787">
    <property type="term" value="F:hydrolase activity"/>
    <property type="evidence" value="ECO:0007669"/>
    <property type="project" value="UniProtKB-KW"/>
</dbReference>
<dbReference type="RefSeq" id="WP_085865443.1">
    <property type="nucleotide sequence ID" value="NZ_FWFT01000006.1"/>
</dbReference>
<dbReference type="InterPro" id="IPR051682">
    <property type="entry name" value="Mito_Persulfide_Diox"/>
</dbReference>
<dbReference type="PANTHER" id="PTHR43084">
    <property type="entry name" value="PERSULFIDE DIOXYGENASE ETHE1"/>
    <property type="match status" value="1"/>
</dbReference>
<dbReference type="SMART" id="SM00849">
    <property type="entry name" value="Lactamase_B"/>
    <property type="match status" value="1"/>
</dbReference>
<keyword evidence="3" id="KW-0378">Hydrolase</keyword>
<accession>A0A1Y5TBD5</accession>
<dbReference type="InterPro" id="IPR036866">
    <property type="entry name" value="RibonucZ/Hydroxyglut_hydro"/>
</dbReference>
<keyword evidence="1" id="KW-0479">Metal-binding</keyword>
<dbReference type="PANTHER" id="PTHR43084:SF1">
    <property type="entry name" value="PERSULFIDE DIOXYGENASE ETHE1, MITOCHONDRIAL"/>
    <property type="match status" value="1"/>
</dbReference>
<organism evidence="3 4">
    <name type="scientific">Pseudooctadecabacter jejudonensis</name>
    <dbReference type="NCBI Taxonomy" id="1391910"/>
    <lineage>
        <taxon>Bacteria</taxon>
        <taxon>Pseudomonadati</taxon>
        <taxon>Pseudomonadota</taxon>
        <taxon>Alphaproteobacteria</taxon>
        <taxon>Rhodobacterales</taxon>
        <taxon>Paracoccaceae</taxon>
        <taxon>Pseudooctadecabacter</taxon>
    </lineage>
</organism>
<dbReference type="GO" id="GO:0006749">
    <property type="term" value="P:glutathione metabolic process"/>
    <property type="evidence" value="ECO:0007669"/>
    <property type="project" value="InterPro"/>
</dbReference>
<feature type="domain" description="Metallo-beta-lactamase" evidence="2">
    <location>
        <begin position="20"/>
        <end position="210"/>
    </location>
</feature>
<evidence type="ECO:0000259" key="2">
    <source>
        <dbReference type="SMART" id="SM00849"/>
    </source>
</evidence>
<dbReference type="EMBL" id="FWFT01000006">
    <property type="protein sequence ID" value="SLN58135.1"/>
    <property type="molecule type" value="Genomic_DNA"/>
</dbReference>
<dbReference type="SUPFAM" id="SSF56281">
    <property type="entry name" value="Metallo-hydrolase/oxidoreductase"/>
    <property type="match status" value="1"/>
</dbReference>
<dbReference type="InterPro" id="IPR001279">
    <property type="entry name" value="Metallo-B-lactamas"/>
</dbReference>
<dbReference type="OrthoDB" id="9784009at2"/>
<name>A0A1Y5TBD5_9RHOB</name>
<evidence type="ECO:0000256" key="1">
    <source>
        <dbReference type="ARBA" id="ARBA00022723"/>
    </source>
</evidence>